<keyword evidence="9" id="KW-1185">Reference proteome</keyword>
<comment type="subcellular location">
    <subcellularLocation>
        <location evidence="2">Cytoplasm</location>
    </subcellularLocation>
    <subcellularLocation>
        <location evidence="1">Nucleus</location>
    </subcellularLocation>
</comment>
<dbReference type="PANTHER" id="PTHR12225:SF0">
    <property type="entry name" value="PROTEASOMAL UBIQUITIN RECEPTOR ADRM1"/>
    <property type="match status" value="1"/>
</dbReference>
<dbReference type="OrthoDB" id="340431at2759"/>
<evidence type="ECO:0000256" key="4">
    <source>
        <dbReference type="ARBA" id="ARBA00022942"/>
    </source>
</evidence>
<organism evidence="8 9">
    <name type="scientific">Aplosporella prunicola CBS 121167</name>
    <dbReference type="NCBI Taxonomy" id="1176127"/>
    <lineage>
        <taxon>Eukaryota</taxon>
        <taxon>Fungi</taxon>
        <taxon>Dikarya</taxon>
        <taxon>Ascomycota</taxon>
        <taxon>Pezizomycotina</taxon>
        <taxon>Dothideomycetes</taxon>
        <taxon>Dothideomycetes incertae sedis</taxon>
        <taxon>Botryosphaeriales</taxon>
        <taxon>Aplosporellaceae</taxon>
        <taxon>Aplosporella</taxon>
    </lineage>
</organism>
<dbReference type="GO" id="GO:0005737">
    <property type="term" value="C:cytoplasm"/>
    <property type="evidence" value="ECO:0007669"/>
    <property type="project" value="UniProtKB-SubCell"/>
</dbReference>
<evidence type="ECO:0000313" key="8">
    <source>
        <dbReference type="EMBL" id="KAF2143606.1"/>
    </source>
</evidence>
<name>A0A6A6BHY7_9PEZI</name>
<accession>A0A6A6BHY7</accession>
<feature type="region of interest" description="Disordered" evidence="6">
    <location>
        <begin position="153"/>
        <end position="209"/>
    </location>
</feature>
<dbReference type="AlphaFoldDB" id="A0A6A6BHY7"/>
<dbReference type="InterPro" id="IPR038633">
    <property type="entry name" value="Rpn13/ADRM1_Pru_sf"/>
</dbReference>
<dbReference type="InterPro" id="IPR006773">
    <property type="entry name" value="Rpn13/ADRM1"/>
</dbReference>
<evidence type="ECO:0000256" key="3">
    <source>
        <dbReference type="ARBA" id="ARBA00022490"/>
    </source>
</evidence>
<protein>
    <recommendedName>
        <fullName evidence="7">Pru domain-containing protein</fullName>
    </recommendedName>
</protein>
<dbReference type="Gene3D" id="2.30.29.70">
    <property type="entry name" value="Proteasomal ubiquitin receptor Rpn13/ADRM1"/>
    <property type="match status" value="1"/>
</dbReference>
<dbReference type="PROSITE" id="PS51917">
    <property type="entry name" value="PRU"/>
    <property type="match status" value="1"/>
</dbReference>
<keyword evidence="3" id="KW-0963">Cytoplasm</keyword>
<dbReference type="Proteomes" id="UP000799438">
    <property type="component" value="Unassembled WGS sequence"/>
</dbReference>
<dbReference type="InterPro" id="IPR044868">
    <property type="entry name" value="Rpn13/ADRM1_Pru"/>
</dbReference>
<sequence>MSIAPLLTFKAGKCDVDSSSQPWKVKSVPTPGYIYLYIGDELVHFCWRPRSASVNDPELDLLMIPGDASFTPYTGQENSESSDDLRSPTDGRIFALKFTSSSQRHLFWLQSKSQHPQGDASWFSPRDQKLGQIVDMLLSGEEIDVHDELRQVQNQPRGGGSDDAEMEDAPGPDHRQGSGGAGAGATGGDVRDEGEESREGGADGGRAPNDASAIVQNFLQSLQGGGNAAGGSSGEGQLFTTLADLLPSSTTIPVIDTADSKFIDTLLLNLPATILLQAQEADDAASAEPTSETAQAAIAAMSLPQKKDILRRVLRSPQLAQSLQSLTVALRDGGLPSVSEALRVKVENGGFMRRGGVPLGGGEAVEAFLNGVKKTVEEEGKGNEGGRMDVD</sequence>
<dbReference type="GeneID" id="54296354"/>
<dbReference type="Gene3D" id="1.10.2020.20">
    <property type="match status" value="1"/>
</dbReference>
<evidence type="ECO:0000256" key="6">
    <source>
        <dbReference type="SAM" id="MobiDB-lite"/>
    </source>
</evidence>
<dbReference type="GO" id="GO:0061133">
    <property type="term" value="F:endopeptidase activator activity"/>
    <property type="evidence" value="ECO:0007669"/>
    <property type="project" value="TreeGrafter"/>
</dbReference>
<dbReference type="GO" id="GO:0008541">
    <property type="term" value="C:proteasome regulatory particle, lid subcomplex"/>
    <property type="evidence" value="ECO:0007669"/>
    <property type="project" value="TreeGrafter"/>
</dbReference>
<gene>
    <name evidence="8" type="ORF">K452DRAFT_267819</name>
</gene>
<keyword evidence="4" id="KW-0647">Proteasome</keyword>
<dbReference type="GO" id="GO:0070628">
    <property type="term" value="F:proteasome binding"/>
    <property type="evidence" value="ECO:0007669"/>
    <property type="project" value="TreeGrafter"/>
</dbReference>
<proteinExistence type="predicted"/>
<evidence type="ECO:0000313" key="9">
    <source>
        <dbReference type="Proteomes" id="UP000799438"/>
    </source>
</evidence>
<dbReference type="PANTHER" id="PTHR12225">
    <property type="entry name" value="ADHESION REGULATING MOLECULE 1 110 KDA CELL MEMBRANE GLYCOPROTEIN"/>
    <property type="match status" value="1"/>
</dbReference>
<evidence type="ECO:0000256" key="5">
    <source>
        <dbReference type="ARBA" id="ARBA00023242"/>
    </source>
</evidence>
<dbReference type="GO" id="GO:0005634">
    <property type="term" value="C:nucleus"/>
    <property type="evidence" value="ECO:0007669"/>
    <property type="project" value="UniProtKB-SubCell"/>
</dbReference>
<keyword evidence="5" id="KW-0539">Nucleus</keyword>
<dbReference type="EMBL" id="ML995481">
    <property type="protein sequence ID" value="KAF2143606.1"/>
    <property type="molecule type" value="Genomic_DNA"/>
</dbReference>
<evidence type="ECO:0000256" key="2">
    <source>
        <dbReference type="ARBA" id="ARBA00004496"/>
    </source>
</evidence>
<dbReference type="RefSeq" id="XP_033399318.1">
    <property type="nucleotide sequence ID" value="XM_033538858.1"/>
</dbReference>
<dbReference type="Pfam" id="PF04683">
    <property type="entry name" value="Rpn13_ADRM1_Pru"/>
    <property type="match status" value="1"/>
</dbReference>
<evidence type="ECO:0000256" key="1">
    <source>
        <dbReference type="ARBA" id="ARBA00004123"/>
    </source>
</evidence>
<evidence type="ECO:0000259" key="7">
    <source>
        <dbReference type="PROSITE" id="PS51917"/>
    </source>
</evidence>
<feature type="compositionally biased region" description="Gly residues" evidence="6">
    <location>
        <begin position="177"/>
        <end position="187"/>
    </location>
</feature>
<reference evidence="8" key="1">
    <citation type="journal article" date="2020" name="Stud. Mycol.">
        <title>101 Dothideomycetes genomes: a test case for predicting lifestyles and emergence of pathogens.</title>
        <authorList>
            <person name="Haridas S."/>
            <person name="Albert R."/>
            <person name="Binder M."/>
            <person name="Bloem J."/>
            <person name="Labutti K."/>
            <person name="Salamov A."/>
            <person name="Andreopoulos B."/>
            <person name="Baker S."/>
            <person name="Barry K."/>
            <person name="Bills G."/>
            <person name="Bluhm B."/>
            <person name="Cannon C."/>
            <person name="Castanera R."/>
            <person name="Culley D."/>
            <person name="Daum C."/>
            <person name="Ezra D."/>
            <person name="Gonzalez J."/>
            <person name="Henrissat B."/>
            <person name="Kuo A."/>
            <person name="Liang C."/>
            <person name="Lipzen A."/>
            <person name="Lutzoni F."/>
            <person name="Magnuson J."/>
            <person name="Mondo S."/>
            <person name="Nolan M."/>
            <person name="Ohm R."/>
            <person name="Pangilinan J."/>
            <person name="Park H.-J."/>
            <person name="Ramirez L."/>
            <person name="Alfaro M."/>
            <person name="Sun H."/>
            <person name="Tritt A."/>
            <person name="Yoshinaga Y."/>
            <person name="Zwiers L.-H."/>
            <person name="Turgeon B."/>
            <person name="Goodwin S."/>
            <person name="Spatafora J."/>
            <person name="Crous P."/>
            <person name="Grigoriev I."/>
        </authorList>
    </citation>
    <scope>NUCLEOTIDE SEQUENCE</scope>
    <source>
        <strain evidence="8">CBS 121167</strain>
    </source>
</reference>
<feature type="domain" description="Pru" evidence="7">
    <location>
        <begin position="1"/>
        <end position="141"/>
    </location>
</feature>
<dbReference type="FunFam" id="1.10.2020.20:FF:000004">
    <property type="entry name" value="WGS project CABT00000000 data, contig 2.6"/>
    <property type="match status" value="1"/>
</dbReference>
<dbReference type="InterPro" id="IPR038108">
    <property type="entry name" value="RPN13_DEUBAD_sf"/>
</dbReference>